<comment type="similarity">
    <text evidence="6">Belongs to the DNA polymerase HolA subunit family.</text>
</comment>
<dbReference type="SUPFAM" id="SSF48019">
    <property type="entry name" value="post-AAA+ oligomerization domain-like"/>
    <property type="match status" value="1"/>
</dbReference>
<dbReference type="PANTHER" id="PTHR34388:SF1">
    <property type="entry name" value="DNA POLYMERASE III SUBUNIT DELTA"/>
    <property type="match status" value="1"/>
</dbReference>
<dbReference type="AlphaFoldDB" id="A0A5C1QRE4"/>
<dbReference type="OrthoDB" id="367647at2"/>
<dbReference type="RefSeq" id="WP_149487278.1">
    <property type="nucleotide sequence ID" value="NZ_CP036150.1"/>
</dbReference>
<name>A0A5C1QRE4_9SPIO</name>
<dbReference type="NCBIfam" id="TIGR01128">
    <property type="entry name" value="holA"/>
    <property type="match status" value="1"/>
</dbReference>
<proteinExistence type="inferred from homology"/>
<reference evidence="8 9" key="1">
    <citation type="submission" date="2019-02" db="EMBL/GenBank/DDBJ databases">
        <title>Complete Genome Sequence and Methylome Analysis of free living Spirochaetas.</title>
        <authorList>
            <person name="Fomenkov A."/>
            <person name="Dubinina G."/>
            <person name="Leshcheva N."/>
            <person name="Mikheeva N."/>
            <person name="Grabovich M."/>
            <person name="Vincze T."/>
            <person name="Roberts R.J."/>
        </authorList>
    </citation>
    <scope>NUCLEOTIDE SEQUENCE [LARGE SCALE GENOMIC DNA]</scope>
    <source>
        <strain evidence="8 9">K2</strain>
    </source>
</reference>
<dbReference type="InterPro" id="IPR027417">
    <property type="entry name" value="P-loop_NTPase"/>
</dbReference>
<dbReference type="GO" id="GO:0006261">
    <property type="term" value="P:DNA-templated DNA replication"/>
    <property type="evidence" value="ECO:0007669"/>
    <property type="project" value="TreeGrafter"/>
</dbReference>
<dbReference type="Gene3D" id="1.20.272.10">
    <property type="match status" value="1"/>
</dbReference>
<dbReference type="InterPro" id="IPR008921">
    <property type="entry name" value="DNA_pol3_clamp-load_cplx_C"/>
</dbReference>
<keyword evidence="3 8" id="KW-0548">Nucleotidyltransferase</keyword>
<dbReference type="GO" id="GO:0003677">
    <property type="term" value="F:DNA binding"/>
    <property type="evidence" value="ECO:0007669"/>
    <property type="project" value="InterPro"/>
</dbReference>
<dbReference type="Proteomes" id="UP000324209">
    <property type="component" value="Chromosome"/>
</dbReference>
<dbReference type="SUPFAM" id="SSF52540">
    <property type="entry name" value="P-loop containing nucleoside triphosphate hydrolases"/>
    <property type="match status" value="1"/>
</dbReference>
<evidence type="ECO:0000256" key="2">
    <source>
        <dbReference type="ARBA" id="ARBA00022679"/>
    </source>
</evidence>
<evidence type="ECO:0000256" key="5">
    <source>
        <dbReference type="ARBA" id="ARBA00022932"/>
    </source>
</evidence>
<keyword evidence="4" id="KW-0235">DNA replication</keyword>
<gene>
    <name evidence="8" type="primary">holA</name>
    <name evidence="8" type="ORF">EXM22_14900</name>
</gene>
<evidence type="ECO:0000256" key="3">
    <source>
        <dbReference type="ARBA" id="ARBA00022695"/>
    </source>
</evidence>
<evidence type="ECO:0000313" key="8">
    <source>
        <dbReference type="EMBL" id="QEN09204.1"/>
    </source>
</evidence>
<evidence type="ECO:0000313" key="9">
    <source>
        <dbReference type="Proteomes" id="UP000324209"/>
    </source>
</evidence>
<dbReference type="GO" id="GO:0009360">
    <property type="term" value="C:DNA polymerase III complex"/>
    <property type="evidence" value="ECO:0007669"/>
    <property type="project" value="TreeGrafter"/>
</dbReference>
<dbReference type="KEGG" id="ock:EXM22_14900"/>
<dbReference type="InterPro" id="IPR005790">
    <property type="entry name" value="DNA_polIII_delta"/>
</dbReference>
<comment type="catalytic activity">
    <reaction evidence="7">
        <text>DNA(n) + a 2'-deoxyribonucleoside 5'-triphosphate = DNA(n+1) + diphosphate</text>
        <dbReference type="Rhea" id="RHEA:22508"/>
        <dbReference type="Rhea" id="RHEA-COMP:17339"/>
        <dbReference type="Rhea" id="RHEA-COMP:17340"/>
        <dbReference type="ChEBI" id="CHEBI:33019"/>
        <dbReference type="ChEBI" id="CHEBI:61560"/>
        <dbReference type="ChEBI" id="CHEBI:173112"/>
        <dbReference type="EC" id="2.7.7.7"/>
    </reaction>
</comment>
<accession>A0A5C1QRE4</accession>
<dbReference type="EC" id="2.7.7.7" evidence="1"/>
<dbReference type="EMBL" id="CP036150">
    <property type="protein sequence ID" value="QEN09204.1"/>
    <property type="molecule type" value="Genomic_DNA"/>
</dbReference>
<dbReference type="Gene3D" id="3.40.50.300">
    <property type="entry name" value="P-loop containing nucleotide triphosphate hydrolases"/>
    <property type="match status" value="1"/>
</dbReference>
<organism evidence="8 9">
    <name type="scientific">Oceanispirochaeta crateris</name>
    <dbReference type="NCBI Taxonomy" id="2518645"/>
    <lineage>
        <taxon>Bacteria</taxon>
        <taxon>Pseudomonadati</taxon>
        <taxon>Spirochaetota</taxon>
        <taxon>Spirochaetia</taxon>
        <taxon>Spirochaetales</taxon>
        <taxon>Spirochaetaceae</taxon>
        <taxon>Oceanispirochaeta</taxon>
    </lineage>
</organism>
<evidence type="ECO:0000256" key="4">
    <source>
        <dbReference type="ARBA" id="ARBA00022705"/>
    </source>
</evidence>
<evidence type="ECO:0000256" key="7">
    <source>
        <dbReference type="ARBA" id="ARBA00049244"/>
    </source>
</evidence>
<protein>
    <recommendedName>
        <fullName evidence="1">DNA-directed DNA polymerase</fullName>
        <ecNumber evidence="1">2.7.7.7</ecNumber>
    </recommendedName>
</protein>
<keyword evidence="2 8" id="KW-0808">Transferase</keyword>
<keyword evidence="9" id="KW-1185">Reference proteome</keyword>
<evidence type="ECO:0000256" key="6">
    <source>
        <dbReference type="ARBA" id="ARBA00034754"/>
    </source>
</evidence>
<dbReference type="PANTHER" id="PTHR34388">
    <property type="entry name" value="DNA POLYMERASE III SUBUNIT DELTA"/>
    <property type="match status" value="1"/>
</dbReference>
<sequence length="323" mass="37157">MAEKQLHMLLGPEKGQKDQYLDNLKKALKKKHGEAPESHRFYPFDTDMSQIISILRNGSLFSSHKLAVILNCEEIKKAADLKMLAQFCKNLPEDVTLVFLSDSISVDKRLTALVPGSEKKIFWEMFDNQKMGWVQKYFADQGMKIEPTAVNILLEMVENNTADLREACQKLSFYFNIGDLIQVEDIDNFVYHSKEENVFTLFEKMLLKDLAGTLEVFSKITLSGEIDLIYLLSGLMRQIRRVLKVKTALAEGETLQTAFQMYEVRGKKNQKVTGDGLRKFGLKELERVQREGEILDRNMRELKKGMQIVSFQLFLIRSLKGNV</sequence>
<dbReference type="GO" id="GO:0003887">
    <property type="term" value="F:DNA-directed DNA polymerase activity"/>
    <property type="evidence" value="ECO:0007669"/>
    <property type="project" value="UniProtKB-KW"/>
</dbReference>
<dbReference type="Gene3D" id="1.10.8.60">
    <property type="match status" value="1"/>
</dbReference>
<evidence type="ECO:0000256" key="1">
    <source>
        <dbReference type="ARBA" id="ARBA00012417"/>
    </source>
</evidence>
<keyword evidence="5" id="KW-0239">DNA-directed DNA polymerase</keyword>